<name>X1HGK7_9ZZZZ</name>
<proteinExistence type="predicted"/>
<dbReference type="EMBL" id="BARU01033606">
    <property type="protein sequence ID" value="GAH69326.1"/>
    <property type="molecule type" value="Genomic_DNA"/>
</dbReference>
<organism evidence="1">
    <name type="scientific">marine sediment metagenome</name>
    <dbReference type="NCBI Taxonomy" id="412755"/>
    <lineage>
        <taxon>unclassified sequences</taxon>
        <taxon>metagenomes</taxon>
        <taxon>ecological metagenomes</taxon>
    </lineage>
</organism>
<feature type="non-terminal residue" evidence="1">
    <location>
        <position position="1"/>
    </location>
</feature>
<comment type="caution">
    <text evidence="1">The sequence shown here is derived from an EMBL/GenBank/DDBJ whole genome shotgun (WGS) entry which is preliminary data.</text>
</comment>
<reference evidence="1" key="1">
    <citation type="journal article" date="2014" name="Front. Microbiol.">
        <title>High frequency of phylogenetically diverse reductive dehalogenase-homologous genes in deep subseafloor sedimentary metagenomes.</title>
        <authorList>
            <person name="Kawai M."/>
            <person name="Futagami T."/>
            <person name="Toyoda A."/>
            <person name="Takaki Y."/>
            <person name="Nishi S."/>
            <person name="Hori S."/>
            <person name="Arai W."/>
            <person name="Tsubouchi T."/>
            <person name="Morono Y."/>
            <person name="Uchiyama I."/>
            <person name="Ito T."/>
            <person name="Fujiyama A."/>
            <person name="Inagaki F."/>
            <person name="Takami H."/>
        </authorList>
    </citation>
    <scope>NUCLEOTIDE SEQUENCE</scope>
    <source>
        <strain evidence="1">Expedition CK06-06</strain>
    </source>
</reference>
<protein>
    <submittedName>
        <fullName evidence="1">Uncharacterized protein</fullName>
    </submittedName>
</protein>
<accession>X1HGK7</accession>
<dbReference type="AlphaFoldDB" id="X1HGK7"/>
<gene>
    <name evidence="1" type="ORF">S03H2_52848</name>
</gene>
<sequence length="59" mass="6291">SYNLTQINASITSDGCVISAIYGFQNDTQAYNSTGPYIVDPNEGFTVYATTGCVWDGSV</sequence>
<evidence type="ECO:0000313" key="1">
    <source>
        <dbReference type="EMBL" id="GAH69326.1"/>
    </source>
</evidence>